<dbReference type="Proteomes" id="UP001472677">
    <property type="component" value="Unassembled WGS sequence"/>
</dbReference>
<gene>
    <name evidence="1" type="ORF">V6N12_006894</name>
</gene>
<organism evidence="1 2">
    <name type="scientific">Hibiscus sabdariffa</name>
    <name type="common">roselle</name>
    <dbReference type="NCBI Taxonomy" id="183260"/>
    <lineage>
        <taxon>Eukaryota</taxon>
        <taxon>Viridiplantae</taxon>
        <taxon>Streptophyta</taxon>
        <taxon>Embryophyta</taxon>
        <taxon>Tracheophyta</taxon>
        <taxon>Spermatophyta</taxon>
        <taxon>Magnoliopsida</taxon>
        <taxon>eudicotyledons</taxon>
        <taxon>Gunneridae</taxon>
        <taxon>Pentapetalae</taxon>
        <taxon>rosids</taxon>
        <taxon>malvids</taxon>
        <taxon>Malvales</taxon>
        <taxon>Malvaceae</taxon>
        <taxon>Malvoideae</taxon>
        <taxon>Hibiscus</taxon>
    </lineage>
</organism>
<dbReference type="EMBL" id="JBBPBM010000009">
    <property type="protein sequence ID" value="KAK8568340.1"/>
    <property type="molecule type" value="Genomic_DNA"/>
</dbReference>
<name>A0ABR2F049_9ROSI</name>
<comment type="caution">
    <text evidence="1">The sequence shown here is derived from an EMBL/GenBank/DDBJ whole genome shotgun (WGS) entry which is preliminary data.</text>
</comment>
<sequence>MVSSGSLDSGQILSVIPRPVQPFEHYENCDNFWDYDSLSCKSPGSIYAFAVALSAHFSWESYYVFGSTLWCSYTPESVESLVLTMVSIFYLDLLVGSMPHFPTAGCVRGETSFIHIGIV</sequence>
<evidence type="ECO:0000313" key="1">
    <source>
        <dbReference type="EMBL" id="KAK8568340.1"/>
    </source>
</evidence>
<accession>A0ABR2F049</accession>
<reference evidence="1 2" key="1">
    <citation type="journal article" date="2024" name="G3 (Bethesda)">
        <title>Genome assembly of Hibiscus sabdariffa L. provides insights into metabolisms of medicinal natural products.</title>
        <authorList>
            <person name="Kim T."/>
        </authorList>
    </citation>
    <scope>NUCLEOTIDE SEQUENCE [LARGE SCALE GENOMIC DNA]</scope>
    <source>
        <strain evidence="1">TK-2024</strain>
        <tissue evidence="1">Old leaves</tissue>
    </source>
</reference>
<keyword evidence="2" id="KW-1185">Reference proteome</keyword>
<evidence type="ECO:0000313" key="2">
    <source>
        <dbReference type="Proteomes" id="UP001472677"/>
    </source>
</evidence>
<proteinExistence type="predicted"/>
<protein>
    <submittedName>
        <fullName evidence="1">Uncharacterized protein</fullName>
    </submittedName>
</protein>